<feature type="transmembrane region" description="Helical" evidence="1">
    <location>
        <begin position="118"/>
        <end position="141"/>
    </location>
</feature>
<reference evidence="3" key="1">
    <citation type="submission" date="2018-05" db="EMBL/GenBank/DDBJ databases">
        <authorList>
            <person name="Lanie J.A."/>
            <person name="Ng W.-L."/>
            <person name="Kazmierczak K.M."/>
            <person name="Andrzejewski T.M."/>
            <person name="Davidsen T.M."/>
            <person name="Wayne K.J."/>
            <person name="Tettelin H."/>
            <person name="Glass J.I."/>
            <person name="Rusch D."/>
            <person name="Podicherti R."/>
            <person name="Tsui H.-C.T."/>
            <person name="Winkler M.E."/>
        </authorList>
    </citation>
    <scope>NUCLEOTIDE SEQUENCE</scope>
</reference>
<dbReference type="PANTHER" id="PTHR42709">
    <property type="entry name" value="ALKALINE PHOSPHATASE LIKE PROTEIN"/>
    <property type="match status" value="1"/>
</dbReference>
<dbReference type="EMBL" id="UINC01213724">
    <property type="protein sequence ID" value="SVE38628.1"/>
    <property type="molecule type" value="Genomic_DNA"/>
</dbReference>
<feature type="transmembrane region" description="Helical" evidence="1">
    <location>
        <begin position="58"/>
        <end position="81"/>
    </location>
</feature>
<proteinExistence type="predicted"/>
<name>A0A383D425_9ZZZZ</name>
<organism evidence="3">
    <name type="scientific">marine metagenome</name>
    <dbReference type="NCBI Taxonomy" id="408172"/>
    <lineage>
        <taxon>unclassified sequences</taxon>
        <taxon>metagenomes</taxon>
        <taxon>ecological metagenomes</taxon>
    </lineage>
</organism>
<feature type="transmembrane region" description="Helical" evidence="1">
    <location>
        <begin position="24"/>
        <end position="51"/>
    </location>
</feature>
<protein>
    <recommendedName>
        <fullName evidence="2">VTT domain-containing protein</fullName>
    </recommendedName>
</protein>
<keyword evidence="1" id="KW-1133">Transmembrane helix</keyword>
<feature type="transmembrane region" description="Helical" evidence="1">
    <location>
        <begin position="180"/>
        <end position="200"/>
    </location>
</feature>
<dbReference type="Pfam" id="PF09335">
    <property type="entry name" value="VTT_dom"/>
    <property type="match status" value="1"/>
</dbReference>
<evidence type="ECO:0000313" key="3">
    <source>
        <dbReference type="EMBL" id="SVE38628.1"/>
    </source>
</evidence>
<evidence type="ECO:0000256" key="1">
    <source>
        <dbReference type="SAM" id="Phobius"/>
    </source>
</evidence>
<dbReference type="AlphaFoldDB" id="A0A383D425"/>
<dbReference type="InterPro" id="IPR051311">
    <property type="entry name" value="DedA_domain"/>
</dbReference>
<dbReference type="InterPro" id="IPR032816">
    <property type="entry name" value="VTT_dom"/>
</dbReference>
<gene>
    <name evidence="3" type="ORF">METZ01_LOCUS491482</name>
</gene>
<feature type="transmembrane region" description="Helical" evidence="1">
    <location>
        <begin position="87"/>
        <end position="106"/>
    </location>
</feature>
<evidence type="ECO:0000259" key="2">
    <source>
        <dbReference type="Pfam" id="PF09335"/>
    </source>
</evidence>
<keyword evidence="1" id="KW-0472">Membrane</keyword>
<accession>A0A383D425</accession>
<feature type="domain" description="VTT" evidence="2">
    <location>
        <begin position="38"/>
        <end position="168"/>
    </location>
</feature>
<sequence length="205" mass="23406">MFIKLKKLYDWILNLANTPYGPTALFLLSFTEASFFPIPPDVLLIALVLGCRVHALKFALICSIGSILGAIIGYGIGHSLWWNKGSYTIIANLFFNHIPGFTEILFQKMQLQYEQYGFYIIFAAGFTPIPFKIITISSGAFKIPIHLFIAATAISRSARFLIVSLLIYRYDIKIKNFIDSYFNYASILFIIILFSSYYLIKYFIV</sequence>
<dbReference type="PANTHER" id="PTHR42709:SF11">
    <property type="entry name" value="DEDA FAMILY PROTEIN"/>
    <property type="match status" value="1"/>
</dbReference>
<feature type="transmembrane region" description="Helical" evidence="1">
    <location>
        <begin position="147"/>
        <end position="168"/>
    </location>
</feature>
<dbReference type="GO" id="GO:0005886">
    <property type="term" value="C:plasma membrane"/>
    <property type="evidence" value="ECO:0007669"/>
    <property type="project" value="TreeGrafter"/>
</dbReference>
<keyword evidence="1" id="KW-0812">Transmembrane</keyword>